<evidence type="ECO:0000256" key="1">
    <source>
        <dbReference type="ARBA" id="ARBA00004141"/>
    </source>
</evidence>
<dbReference type="InterPro" id="IPR038665">
    <property type="entry name" value="Voltage-dep_anion_channel_sf"/>
</dbReference>
<dbReference type="InterPro" id="IPR030185">
    <property type="entry name" value="Mae1"/>
</dbReference>
<feature type="compositionally biased region" description="Basic and acidic residues" evidence="5">
    <location>
        <begin position="1"/>
        <end position="19"/>
    </location>
</feature>
<keyword evidence="2 6" id="KW-0812">Transmembrane</keyword>
<feature type="transmembrane region" description="Helical" evidence="6">
    <location>
        <begin position="208"/>
        <end position="230"/>
    </location>
</feature>
<feature type="transmembrane region" description="Helical" evidence="6">
    <location>
        <begin position="276"/>
        <end position="299"/>
    </location>
</feature>
<evidence type="ECO:0000313" key="8">
    <source>
        <dbReference type="Proteomes" id="UP000193144"/>
    </source>
</evidence>
<feature type="region of interest" description="Disordered" evidence="5">
    <location>
        <begin position="1"/>
        <end position="43"/>
    </location>
</feature>
<evidence type="ECO:0000256" key="4">
    <source>
        <dbReference type="ARBA" id="ARBA00023136"/>
    </source>
</evidence>
<evidence type="ECO:0000256" key="2">
    <source>
        <dbReference type="ARBA" id="ARBA00022692"/>
    </source>
</evidence>
<evidence type="ECO:0000256" key="5">
    <source>
        <dbReference type="SAM" id="MobiDB-lite"/>
    </source>
</evidence>
<gene>
    <name evidence="7" type="ORF">BCR34DRAFT_602072</name>
</gene>
<dbReference type="GO" id="GO:0016020">
    <property type="term" value="C:membrane"/>
    <property type="evidence" value="ECO:0007669"/>
    <property type="project" value="UniProtKB-SubCell"/>
</dbReference>
<dbReference type="PANTHER" id="PTHR31162">
    <property type="entry name" value="MALIC ACID TRANSPORT PROTEIN-RELATED"/>
    <property type="match status" value="1"/>
</dbReference>
<dbReference type="Proteomes" id="UP000193144">
    <property type="component" value="Unassembled WGS sequence"/>
</dbReference>
<proteinExistence type="predicted"/>
<dbReference type="PANTHER" id="PTHR31162:SF0">
    <property type="entry name" value="MALIC ACID TRANSPORT PROTEIN"/>
    <property type="match status" value="1"/>
</dbReference>
<organism evidence="7 8">
    <name type="scientific">Clohesyomyces aquaticus</name>
    <dbReference type="NCBI Taxonomy" id="1231657"/>
    <lineage>
        <taxon>Eukaryota</taxon>
        <taxon>Fungi</taxon>
        <taxon>Dikarya</taxon>
        <taxon>Ascomycota</taxon>
        <taxon>Pezizomycotina</taxon>
        <taxon>Dothideomycetes</taxon>
        <taxon>Pleosporomycetidae</taxon>
        <taxon>Pleosporales</taxon>
        <taxon>Lindgomycetaceae</taxon>
        <taxon>Clohesyomyces</taxon>
    </lineage>
</organism>
<dbReference type="STRING" id="1231657.A0A1Y1ZJR1"/>
<protein>
    <submittedName>
        <fullName evidence="7">Voltage-dependent anion channel-domain-containing protein</fullName>
    </submittedName>
</protein>
<accession>A0A1Y1ZJR1</accession>
<name>A0A1Y1ZJR1_9PLEO</name>
<feature type="transmembrane region" description="Helical" evidence="6">
    <location>
        <begin position="237"/>
        <end position="256"/>
    </location>
</feature>
<reference evidence="7 8" key="1">
    <citation type="submission" date="2016-07" db="EMBL/GenBank/DDBJ databases">
        <title>Pervasive Adenine N6-methylation of Active Genes in Fungi.</title>
        <authorList>
            <consortium name="DOE Joint Genome Institute"/>
            <person name="Mondo S.J."/>
            <person name="Dannebaum R.O."/>
            <person name="Kuo R.C."/>
            <person name="Labutti K."/>
            <person name="Haridas S."/>
            <person name="Kuo A."/>
            <person name="Salamov A."/>
            <person name="Ahrendt S.R."/>
            <person name="Lipzen A."/>
            <person name="Sullivan W."/>
            <person name="Andreopoulos W.B."/>
            <person name="Clum A."/>
            <person name="Lindquist E."/>
            <person name="Daum C."/>
            <person name="Ramamoorthy G.K."/>
            <person name="Gryganskyi A."/>
            <person name="Culley D."/>
            <person name="Magnuson J.K."/>
            <person name="James T.Y."/>
            <person name="O'Malley M.A."/>
            <person name="Stajich J.E."/>
            <person name="Spatafora J.W."/>
            <person name="Visel A."/>
            <person name="Grigoriev I.V."/>
        </authorList>
    </citation>
    <scope>NUCLEOTIDE SEQUENCE [LARGE SCALE GENOMIC DNA]</scope>
    <source>
        <strain evidence="7 8">CBS 115471</strain>
    </source>
</reference>
<comment type="caution">
    <text evidence="7">The sequence shown here is derived from an EMBL/GenBank/DDBJ whole genome shotgun (WGS) entry which is preliminary data.</text>
</comment>
<keyword evidence="8" id="KW-1185">Reference proteome</keyword>
<feature type="transmembrane region" description="Helical" evidence="6">
    <location>
        <begin position="90"/>
        <end position="114"/>
    </location>
</feature>
<dbReference type="AlphaFoldDB" id="A0A1Y1ZJR1"/>
<sequence length="308" mass="34458">MPFRDQRDTERPETESGEHDEPEPPTQGVPRPRRPLHMSSAQTPNQFTGLKTIDKLFFILDLVMFILFNILMATRFILQPRKLTASLHHAVDFLFFGAYWVSVSLILNCCQTYGVPSTGPWLVRAMEEEHLNIADAMPASIFLTYPLLVVGPMAGTMIPSQTRETGWNMWIAVSKHGTRTQAPNVILADKFTPIDFPDGDLIKSLGTVAGLFVILFSFWFFCISILAVIARIRRMTFTLNWWAFVFPNAGLTLAAIQARKALNTQGINSCCSTLTLMLVALWFITAFFTSLLSGAGICCGRAKTRTKT</sequence>
<keyword evidence="4 6" id="KW-0472">Membrane</keyword>
<dbReference type="OrthoDB" id="2901184at2759"/>
<dbReference type="Gene3D" id="1.50.10.150">
    <property type="entry name" value="Voltage-dependent anion channel"/>
    <property type="match status" value="2"/>
</dbReference>
<keyword evidence="3 6" id="KW-1133">Transmembrane helix</keyword>
<evidence type="ECO:0000256" key="6">
    <source>
        <dbReference type="SAM" id="Phobius"/>
    </source>
</evidence>
<dbReference type="EMBL" id="MCFA01000072">
    <property type="protein sequence ID" value="ORY10491.1"/>
    <property type="molecule type" value="Genomic_DNA"/>
</dbReference>
<feature type="transmembrane region" description="Helical" evidence="6">
    <location>
        <begin position="56"/>
        <end position="78"/>
    </location>
</feature>
<dbReference type="GO" id="GO:0015140">
    <property type="term" value="F:malate transmembrane transporter activity"/>
    <property type="evidence" value="ECO:0007669"/>
    <property type="project" value="InterPro"/>
</dbReference>
<dbReference type="InterPro" id="IPR004695">
    <property type="entry name" value="SLAC1/Mae1/Ssu1/TehA"/>
</dbReference>
<evidence type="ECO:0000313" key="7">
    <source>
        <dbReference type="EMBL" id="ORY10491.1"/>
    </source>
</evidence>
<dbReference type="Pfam" id="PF03595">
    <property type="entry name" value="SLAC1"/>
    <property type="match status" value="2"/>
</dbReference>
<comment type="subcellular location">
    <subcellularLocation>
        <location evidence="1">Membrane</location>
        <topology evidence="1">Multi-pass membrane protein</topology>
    </subcellularLocation>
</comment>
<evidence type="ECO:0000256" key="3">
    <source>
        <dbReference type="ARBA" id="ARBA00022989"/>
    </source>
</evidence>